<reference evidence="1" key="1">
    <citation type="journal article" date="2012" name="ISME J.">
        <title>Roseobacter clade bacteria are abundant in coastal sediments and encode a novel combination of sulfur oxidation genes.</title>
        <authorList>
            <person name="Lenk S."/>
            <person name="Moraru C."/>
            <person name="Hahnke S."/>
            <person name="Arnds J."/>
            <person name="Richter M."/>
            <person name="Kube M."/>
            <person name="Reinhardt R."/>
            <person name="Brinkhoff T."/>
            <person name="Harder J."/>
            <person name="Amann R."/>
            <person name="Mussmann M."/>
        </authorList>
    </citation>
    <scope>NUCLEOTIDE SEQUENCE</scope>
</reference>
<organism evidence="1">
    <name type="scientific">uncultured bacterium ws198A12</name>
    <dbReference type="NCBI Taxonomy" id="1131830"/>
    <lineage>
        <taxon>Bacteria</taxon>
        <taxon>environmental samples</taxon>
    </lineage>
</organism>
<dbReference type="EMBL" id="JQ256790">
    <property type="protein sequence ID" value="AFI78768.1"/>
    <property type="molecule type" value="Genomic_DNA"/>
</dbReference>
<dbReference type="InterPro" id="IPR027417">
    <property type="entry name" value="P-loop_NTPase"/>
</dbReference>
<dbReference type="GO" id="GO:0016301">
    <property type="term" value="F:kinase activity"/>
    <property type="evidence" value="ECO:0007669"/>
    <property type="project" value="UniProtKB-KW"/>
</dbReference>
<name>I1X5J3_9BACT</name>
<dbReference type="Gene3D" id="3.40.50.300">
    <property type="entry name" value="P-loop containing nucleotide triphosphate hydrolases"/>
    <property type="match status" value="1"/>
</dbReference>
<proteinExistence type="predicted"/>
<keyword evidence="1" id="KW-0808">Transferase</keyword>
<accession>I1X5J3</accession>
<keyword evidence="1" id="KW-0418">Kinase</keyword>
<dbReference type="AlphaFoldDB" id="I1X5J3"/>
<sequence>MSDAFQKIELQIFGQPVRISTDDQSVAGSISACFSAFLRPIQDFDGTPIKLTIRKGQPTFQWSVTQGNTSAICSDLADLIYVVEKTLTIELQRHRPELFFLHAAVVSAKGRCVVIAGESGAGKSTLCWDLCNAGFKYMSDELAPVNLDTMQVEAYPHAICLKRIMEHMPALPNETIRTDSTMHIPVEAIPGGFERTPSDIEAIVFLKRSDRDVVPQLTEMAKSEAAARFYANGLNQLAHERDGLKAAARLAATGSCFTLARGSLGDMRKELLCRAGL</sequence>
<evidence type="ECO:0000313" key="1">
    <source>
        <dbReference type="EMBL" id="AFI78768.1"/>
    </source>
</evidence>
<gene>
    <name evidence="1" type="ORF">ws198A12_0016</name>
</gene>
<dbReference type="SUPFAM" id="SSF53795">
    <property type="entry name" value="PEP carboxykinase-like"/>
    <property type="match status" value="1"/>
</dbReference>
<protein>
    <submittedName>
        <fullName evidence="1">HPr kinase</fullName>
    </submittedName>
</protein>